<feature type="region of interest" description="Disordered" evidence="1">
    <location>
        <begin position="1"/>
        <end position="21"/>
    </location>
</feature>
<accession>A0ABT9TN54</accession>
<gene>
    <name evidence="2" type="ORF">J2T10_002761</name>
</gene>
<name>A0ABT9TN54_PAENI</name>
<keyword evidence="3" id="KW-1185">Reference proteome</keyword>
<organism evidence="2 3">
    <name type="scientific">Paenarthrobacter nicotinovorans</name>
    <name type="common">Arthrobacter nicotinovorans</name>
    <dbReference type="NCBI Taxonomy" id="29320"/>
    <lineage>
        <taxon>Bacteria</taxon>
        <taxon>Bacillati</taxon>
        <taxon>Actinomycetota</taxon>
        <taxon>Actinomycetes</taxon>
        <taxon>Micrococcales</taxon>
        <taxon>Micrococcaceae</taxon>
        <taxon>Paenarthrobacter</taxon>
    </lineage>
</organism>
<reference evidence="2 3" key="1">
    <citation type="submission" date="2023-07" db="EMBL/GenBank/DDBJ databases">
        <title>Sorghum-associated microbial communities from plants grown in Nebraska, USA.</title>
        <authorList>
            <person name="Schachtman D."/>
        </authorList>
    </citation>
    <scope>NUCLEOTIDE SEQUENCE [LARGE SCALE GENOMIC DNA]</scope>
    <source>
        <strain evidence="2 3">CC523</strain>
    </source>
</reference>
<dbReference type="RefSeq" id="WP_156524805.1">
    <property type="nucleotide sequence ID" value="NZ_BDDW01000011.1"/>
</dbReference>
<evidence type="ECO:0000313" key="3">
    <source>
        <dbReference type="Proteomes" id="UP001244563"/>
    </source>
</evidence>
<comment type="caution">
    <text evidence="2">The sequence shown here is derived from an EMBL/GenBank/DDBJ whole genome shotgun (WGS) entry which is preliminary data.</text>
</comment>
<sequence>MRKTKHNQPRARQHPGNGLIAAQPFLGPLPHPRLVQKFLETLDASGAEIML</sequence>
<evidence type="ECO:0000256" key="1">
    <source>
        <dbReference type="SAM" id="MobiDB-lite"/>
    </source>
</evidence>
<evidence type="ECO:0000313" key="2">
    <source>
        <dbReference type="EMBL" id="MDQ0103104.1"/>
    </source>
</evidence>
<dbReference type="EMBL" id="JAUSSW010000007">
    <property type="protein sequence ID" value="MDQ0103104.1"/>
    <property type="molecule type" value="Genomic_DNA"/>
</dbReference>
<proteinExistence type="predicted"/>
<protein>
    <submittedName>
        <fullName evidence="2">Uncharacterized protein</fullName>
    </submittedName>
</protein>
<dbReference type="Proteomes" id="UP001244563">
    <property type="component" value="Unassembled WGS sequence"/>
</dbReference>
<feature type="compositionally biased region" description="Basic residues" evidence="1">
    <location>
        <begin position="1"/>
        <end position="13"/>
    </location>
</feature>